<evidence type="ECO:0000313" key="2">
    <source>
        <dbReference type="Proteomes" id="UP000177269"/>
    </source>
</evidence>
<comment type="caution">
    <text evidence="1">The sequence shown here is derived from an EMBL/GenBank/DDBJ whole genome shotgun (WGS) entry which is preliminary data.</text>
</comment>
<name>A0A1G2P1S3_9BACT</name>
<dbReference type="AlphaFoldDB" id="A0A1G2P1S3"/>
<gene>
    <name evidence="1" type="ORF">A3G52_03820</name>
</gene>
<dbReference type="EMBL" id="MHSK01000015">
    <property type="protein sequence ID" value="OHA42296.1"/>
    <property type="molecule type" value="Genomic_DNA"/>
</dbReference>
<protein>
    <submittedName>
        <fullName evidence="1">Uncharacterized protein</fullName>
    </submittedName>
</protein>
<organism evidence="1 2">
    <name type="scientific">Candidatus Taylorbacteria bacterium RIFCSPLOWO2_12_FULL_43_20</name>
    <dbReference type="NCBI Taxonomy" id="1802332"/>
    <lineage>
        <taxon>Bacteria</taxon>
        <taxon>Candidatus Tayloriibacteriota</taxon>
    </lineage>
</organism>
<accession>A0A1G2P1S3</accession>
<evidence type="ECO:0000313" key="1">
    <source>
        <dbReference type="EMBL" id="OHA42296.1"/>
    </source>
</evidence>
<proteinExistence type="predicted"/>
<reference evidence="1 2" key="1">
    <citation type="journal article" date="2016" name="Nat. Commun.">
        <title>Thousands of microbial genomes shed light on interconnected biogeochemical processes in an aquifer system.</title>
        <authorList>
            <person name="Anantharaman K."/>
            <person name="Brown C.T."/>
            <person name="Hug L.A."/>
            <person name="Sharon I."/>
            <person name="Castelle C.J."/>
            <person name="Probst A.J."/>
            <person name="Thomas B.C."/>
            <person name="Singh A."/>
            <person name="Wilkins M.J."/>
            <person name="Karaoz U."/>
            <person name="Brodie E.L."/>
            <person name="Williams K.H."/>
            <person name="Hubbard S.S."/>
            <person name="Banfield J.F."/>
        </authorList>
    </citation>
    <scope>NUCLEOTIDE SEQUENCE [LARGE SCALE GENOMIC DNA]</scope>
</reference>
<sequence>MPKNTTTIDDLAMMVKTGFDEMSERFEARLEERDKTSNARFDVLVDSLRLLRDDVQDIKTRFNGMSELVISHDKDIDKIKEHVGLD</sequence>
<dbReference type="Proteomes" id="UP000177269">
    <property type="component" value="Unassembled WGS sequence"/>
</dbReference>